<organism evidence="3 4">
    <name type="scientific">Thiohalocapsa halophila</name>
    <dbReference type="NCBI Taxonomy" id="69359"/>
    <lineage>
        <taxon>Bacteria</taxon>
        <taxon>Pseudomonadati</taxon>
        <taxon>Pseudomonadota</taxon>
        <taxon>Gammaproteobacteria</taxon>
        <taxon>Chromatiales</taxon>
        <taxon>Chromatiaceae</taxon>
        <taxon>Thiohalocapsa</taxon>
    </lineage>
</organism>
<sequence>MDRLADELGLEDGLIYLNHAAIAPWPKRAVAAVQAFAAGCGSAGSQGYPQWQATEQRLRMRLAELIGAALPEDIALAKSTSEALSFVAQGLDWQPGDNIVGIQQEFPSNRIVWEALGEQGVEYRRLDLSASSDPEADLLALCDARTRLGAVSWVQYAGGLRLDLARLGQGLRERRVLFCVDGIQGLGALPFSLADVPADFIAADGHKWLLGPEGLALFWVRPTLRDSLRLTQYGWHMVEDMGNFDRKDWQPADSARRFESGSPNMLGIHALEASLSLLLEVGMDAVADAIAERSAQLVALVDRHGLELVSPREAGRRAGIVTFRVPKVDNQVLYRALMQRGLMCASRGGGLRFSPHAWTPPEQLEQAMALTLATAETLKPG</sequence>
<dbReference type="InterPro" id="IPR000192">
    <property type="entry name" value="Aminotrans_V_dom"/>
</dbReference>
<dbReference type="InterPro" id="IPR015421">
    <property type="entry name" value="PyrdxlP-dep_Trfase_major"/>
</dbReference>
<comment type="caution">
    <text evidence="3">The sequence shown here is derived from an EMBL/GenBank/DDBJ whole genome shotgun (WGS) entry which is preliminary data.</text>
</comment>
<name>A0ABS1CN70_9GAMM</name>
<dbReference type="Pfam" id="PF00266">
    <property type="entry name" value="Aminotran_5"/>
    <property type="match status" value="1"/>
</dbReference>
<dbReference type="Gene3D" id="3.90.1150.10">
    <property type="entry name" value="Aspartate Aminotransferase, domain 1"/>
    <property type="match status" value="1"/>
</dbReference>
<evidence type="ECO:0000313" key="3">
    <source>
        <dbReference type="EMBL" id="MBK1633148.1"/>
    </source>
</evidence>
<dbReference type="Gene3D" id="3.40.640.10">
    <property type="entry name" value="Type I PLP-dependent aspartate aminotransferase-like (Major domain)"/>
    <property type="match status" value="1"/>
</dbReference>
<keyword evidence="3" id="KW-0808">Transferase</keyword>
<feature type="domain" description="Aminotransferase class V" evidence="2">
    <location>
        <begin position="15"/>
        <end position="346"/>
    </location>
</feature>
<dbReference type="PANTHER" id="PTHR43586">
    <property type="entry name" value="CYSTEINE DESULFURASE"/>
    <property type="match status" value="1"/>
</dbReference>
<proteinExistence type="predicted"/>
<dbReference type="GO" id="GO:0008483">
    <property type="term" value="F:transaminase activity"/>
    <property type="evidence" value="ECO:0007669"/>
    <property type="project" value="UniProtKB-KW"/>
</dbReference>
<accession>A0ABS1CN70</accession>
<dbReference type="InterPro" id="IPR015422">
    <property type="entry name" value="PyrdxlP-dep_Trfase_small"/>
</dbReference>
<evidence type="ECO:0000259" key="2">
    <source>
        <dbReference type="Pfam" id="PF00266"/>
    </source>
</evidence>
<dbReference type="PANTHER" id="PTHR43586:SF15">
    <property type="entry name" value="BLR3095 PROTEIN"/>
    <property type="match status" value="1"/>
</dbReference>
<evidence type="ECO:0000256" key="1">
    <source>
        <dbReference type="ARBA" id="ARBA00022898"/>
    </source>
</evidence>
<keyword evidence="1" id="KW-0663">Pyridoxal phosphate</keyword>
<reference evidence="3 4" key="1">
    <citation type="journal article" date="2020" name="Microorganisms">
        <title>Osmotic Adaptation and Compatible Solute Biosynthesis of Phototrophic Bacteria as Revealed from Genome Analyses.</title>
        <authorList>
            <person name="Imhoff J.F."/>
            <person name="Rahn T."/>
            <person name="Kunzel S."/>
            <person name="Keller A."/>
            <person name="Neulinger S.C."/>
        </authorList>
    </citation>
    <scope>NUCLEOTIDE SEQUENCE [LARGE SCALE GENOMIC DNA]</scope>
    <source>
        <strain evidence="3 4">DSM 6210</strain>
    </source>
</reference>
<dbReference type="InterPro" id="IPR015424">
    <property type="entry name" value="PyrdxlP-dep_Trfase"/>
</dbReference>
<keyword evidence="4" id="KW-1185">Reference proteome</keyword>
<dbReference type="Proteomes" id="UP000748752">
    <property type="component" value="Unassembled WGS sequence"/>
</dbReference>
<keyword evidence="3" id="KW-0032">Aminotransferase</keyword>
<evidence type="ECO:0000313" key="4">
    <source>
        <dbReference type="Proteomes" id="UP000748752"/>
    </source>
</evidence>
<gene>
    <name evidence="3" type="ORF">CKO31_20810</name>
</gene>
<dbReference type="SUPFAM" id="SSF53383">
    <property type="entry name" value="PLP-dependent transferases"/>
    <property type="match status" value="1"/>
</dbReference>
<dbReference type="EMBL" id="NRRV01000069">
    <property type="protein sequence ID" value="MBK1633148.1"/>
    <property type="molecule type" value="Genomic_DNA"/>
</dbReference>
<protein>
    <submittedName>
        <fullName evidence="3">Aminotransferase</fullName>
    </submittedName>
</protein>